<evidence type="ECO:0000313" key="3">
    <source>
        <dbReference type="Proteomes" id="UP000305939"/>
    </source>
</evidence>
<dbReference type="GO" id="GO:0016810">
    <property type="term" value="F:hydrolase activity, acting on carbon-nitrogen (but not peptide) bonds"/>
    <property type="evidence" value="ECO:0007669"/>
    <property type="project" value="InterPro"/>
</dbReference>
<organism evidence="2 3">
    <name type="scientific">Robertkochia marina</name>
    <dbReference type="NCBI Taxonomy" id="1227945"/>
    <lineage>
        <taxon>Bacteria</taxon>
        <taxon>Pseudomonadati</taxon>
        <taxon>Bacteroidota</taxon>
        <taxon>Flavobacteriia</taxon>
        <taxon>Flavobacteriales</taxon>
        <taxon>Flavobacteriaceae</taxon>
        <taxon>Robertkochia</taxon>
    </lineage>
</organism>
<dbReference type="InterPro" id="IPR006680">
    <property type="entry name" value="Amidohydro-rel"/>
</dbReference>
<dbReference type="EMBL" id="SSMC01000001">
    <property type="protein sequence ID" value="THD69671.1"/>
    <property type="molecule type" value="Genomic_DNA"/>
</dbReference>
<dbReference type="PANTHER" id="PTHR43135">
    <property type="entry name" value="ALPHA-D-RIBOSE 1-METHYLPHOSPHONATE 5-TRIPHOSPHATE DIPHOSPHATASE"/>
    <property type="match status" value="1"/>
</dbReference>
<reference evidence="2 3" key="1">
    <citation type="submission" date="2019-04" db="EMBL/GenBank/DDBJ databases">
        <title>Draft genome sequence of Robertkochia marina CC-AMO-30D.</title>
        <authorList>
            <person name="Hameed A."/>
            <person name="Lin S.-Y."/>
            <person name="Shahina M."/>
            <person name="Lai W.-A."/>
            <person name="Young C.-C."/>
        </authorList>
    </citation>
    <scope>NUCLEOTIDE SEQUENCE [LARGE SCALE GENOMIC DNA]</scope>
    <source>
        <strain evidence="2 3">CC-AMO-30D</strain>
    </source>
</reference>
<gene>
    <name evidence="2" type="ORF">E7Z59_04920</name>
</gene>
<dbReference type="PANTHER" id="PTHR43135:SF3">
    <property type="entry name" value="ALPHA-D-RIBOSE 1-METHYLPHOSPHONATE 5-TRIPHOSPHATE DIPHOSPHATASE"/>
    <property type="match status" value="1"/>
</dbReference>
<dbReference type="InterPro" id="IPR051781">
    <property type="entry name" value="Metallo-dep_Hydrolase"/>
</dbReference>
<dbReference type="Gene3D" id="2.30.40.10">
    <property type="entry name" value="Urease, subunit C, domain 1"/>
    <property type="match status" value="2"/>
</dbReference>
<dbReference type="AlphaFoldDB" id="A0A4S3M5N6"/>
<evidence type="ECO:0000313" key="2">
    <source>
        <dbReference type="EMBL" id="THD69671.1"/>
    </source>
</evidence>
<evidence type="ECO:0000259" key="1">
    <source>
        <dbReference type="Pfam" id="PF01979"/>
    </source>
</evidence>
<dbReference type="Gene3D" id="3.20.20.140">
    <property type="entry name" value="Metal-dependent hydrolases"/>
    <property type="match status" value="2"/>
</dbReference>
<comment type="caution">
    <text evidence="2">The sequence shown here is derived from an EMBL/GenBank/DDBJ whole genome shotgun (WGS) entry which is preliminary data.</text>
</comment>
<dbReference type="Pfam" id="PF01979">
    <property type="entry name" value="Amidohydro_1"/>
    <property type="match status" value="1"/>
</dbReference>
<protein>
    <recommendedName>
        <fullName evidence="1">Amidohydrolase-related domain-containing protein</fullName>
    </recommendedName>
</protein>
<dbReference type="OrthoDB" id="9815657at2"/>
<proteinExistence type="predicted"/>
<dbReference type="Proteomes" id="UP000305939">
    <property type="component" value="Unassembled WGS sequence"/>
</dbReference>
<dbReference type="InterPro" id="IPR011059">
    <property type="entry name" value="Metal-dep_hydrolase_composite"/>
</dbReference>
<keyword evidence="3" id="KW-1185">Reference proteome</keyword>
<feature type="domain" description="Amidohydrolase-related" evidence="1">
    <location>
        <begin position="373"/>
        <end position="473"/>
    </location>
</feature>
<dbReference type="SUPFAM" id="SSF51338">
    <property type="entry name" value="Composite domain of metallo-dependent hydrolases"/>
    <property type="match status" value="1"/>
</dbReference>
<name>A0A4S3M5N6_9FLAO</name>
<sequence>MRSFRDLRCSFFNKLFTFMSLLMFISCEEETLPEAVLSIQNVRVVNMDDFSVSEPSRVVVDGDSIILIVAADEELQYKVSKTWDANGGYLIPGLWDMHAHPDDPELWRLNPDRSSRDLLMPLFVLEGVTGIRDMGGSLEEVTHWRNSYKQDSLLCPKIVAAGPLLDGPDPMWDGSVGIKSADEVPKVVDSIMEAGADFLKVYSKLPADIFHALSQYARENDIPFVGHVPYEITPTEAALAGMKSQEYLLEILKQVTGPLPDSLKIEMEKITDPVSSWVMVNNYRLDHINTSLLDSVIGIFATEKIWHCPTLSMWYKNAWYEEELEKDKALIPELPMYLQRYWTPDENDHLKHRDREDFIEVKKELYEFYAFLVKRMKQSGVKLLAGTDTGANPLCFPGVGVHNELAALVKAGLTPGEALRTATLNPAIFLEIDDHYGRVSKGYKADLVILVNNPLEDILNTRKIQAVVRDGKLIGAGEIDKRKAEIFMKQGVN</sequence>
<dbReference type="InterPro" id="IPR032466">
    <property type="entry name" value="Metal_Hydrolase"/>
</dbReference>
<accession>A0A4S3M5N6</accession>
<dbReference type="SUPFAM" id="SSF51556">
    <property type="entry name" value="Metallo-dependent hydrolases"/>
    <property type="match status" value="1"/>
</dbReference>
<dbReference type="PROSITE" id="PS51257">
    <property type="entry name" value="PROKAR_LIPOPROTEIN"/>
    <property type="match status" value="1"/>
</dbReference>